<feature type="compositionally biased region" description="Basic residues" evidence="5">
    <location>
        <begin position="250"/>
        <end position="261"/>
    </location>
</feature>
<sequence length="553" mass="61724">MASLISSTIWIRKGVAAQFPRRYDLNEQEMERVTQMAGDRLEQVKQELAQAQFEEEKVDIDEMIGGESDDEDNKKEEDVSDDKKVEKITDELAEYDLETYDQETTKSVSMGVFSNVKGLQYYDNPSDDPYVTLNDVQDDELEREELEIYPTDSVLVSAKTQDDVSQLDVYVYDASEENFYIHHDLLLPAMPLCLEWIDFTPAGIHTDDPNRKGNFVAVGTMDPEIEIWSLDVIDGLYPDAILGATNRQKQASKKKKKKKKAASNSLTAPTSLISPTHHTSSILSLSHNRMVRNLLLSSSADTTVKLWDLNVEPMSPASTFTAIRSFDLHKDKVQSAQWNPKQPTVVLSGGWDGLIKIWDSRNCTEGVGVKVESDVECLRWDPFEDFVFLVTLDNGLIQSYDSRMLPKFGNKATDVQDRSKALWTLSAHDSSVSALDISSTIPGLMVTGGVDKMVKVWNIDQKEGKPSLSMVTSRDLGVGKVFSVSFCPDEPATIAVAGSKASVQIWDLTTNNGVRSGFRDRLKQFTNFNVDEERTVGKGGVISVADEPQSEEE</sequence>
<dbReference type="KEGG" id="mlr:MELLADRAFT_34179"/>
<dbReference type="FunCoup" id="F4RCU2">
    <property type="interactions" value="834"/>
</dbReference>
<evidence type="ECO:0000256" key="5">
    <source>
        <dbReference type="SAM" id="MobiDB-lite"/>
    </source>
</evidence>
<evidence type="ECO:0000313" key="7">
    <source>
        <dbReference type="Proteomes" id="UP000001072"/>
    </source>
</evidence>
<evidence type="ECO:0000256" key="2">
    <source>
        <dbReference type="ARBA" id="ARBA00022574"/>
    </source>
</evidence>
<dbReference type="PROSITE" id="PS00678">
    <property type="entry name" value="WD_REPEATS_1"/>
    <property type="match status" value="2"/>
</dbReference>
<dbReference type="GO" id="GO:0005634">
    <property type="term" value="C:nucleus"/>
    <property type="evidence" value="ECO:0007669"/>
    <property type="project" value="TreeGrafter"/>
</dbReference>
<dbReference type="SUPFAM" id="SSF50978">
    <property type="entry name" value="WD40 repeat-like"/>
    <property type="match status" value="1"/>
</dbReference>
<dbReference type="PANTHER" id="PTHR14091:SF0">
    <property type="entry name" value="PERIODIC TRYPTOPHAN PROTEIN 1 HOMOLOG"/>
    <property type="match status" value="1"/>
</dbReference>
<feature type="repeat" description="WD" evidence="4">
    <location>
        <begin position="481"/>
        <end position="516"/>
    </location>
</feature>
<dbReference type="PRINTS" id="PR00320">
    <property type="entry name" value="GPROTEINBRPT"/>
</dbReference>
<protein>
    <submittedName>
        <fullName evidence="6">Uncharacterized protein</fullName>
    </submittedName>
</protein>
<feature type="region of interest" description="Disordered" evidence="5">
    <location>
        <begin position="55"/>
        <end position="83"/>
    </location>
</feature>
<dbReference type="VEuPathDB" id="FungiDB:MELLADRAFT_34179"/>
<dbReference type="AlphaFoldDB" id="F4RCU2"/>
<evidence type="ECO:0000313" key="6">
    <source>
        <dbReference type="EMBL" id="EGG09780.1"/>
    </source>
</evidence>
<gene>
    <name evidence="6" type="ORF">MELLADRAFT_34179</name>
</gene>
<dbReference type="EMBL" id="GL883096">
    <property type="protein sequence ID" value="EGG09780.1"/>
    <property type="molecule type" value="Genomic_DNA"/>
</dbReference>
<feature type="repeat" description="WD" evidence="4">
    <location>
        <begin position="275"/>
        <end position="310"/>
    </location>
</feature>
<dbReference type="InterPro" id="IPR015943">
    <property type="entry name" value="WD40/YVTN_repeat-like_dom_sf"/>
</dbReference>
<dbReference type="Pfam" id="PF00400">
    <property type="entry name" value="WD40"/>
    <property type="match status" value="3"/>
</dbReference>
<proteinExistence type="predicted"/>
<dbReference type="PROSITE" id="PS50294">
    <property type="entry name" value="WD_REPEATS_REGION"/>
    <property type="match status" value="3"/>
</dbReference>
<feature type="repeat" description="WD" evidence="4">
    <location>
        <begin position="326"/>
        <end position="359"/>
    </location>
</feature>
<keyword evidence="1" id="KW-0597">Phosphoprotein</keyword>
<dbReference type="InterPro" id="IPR036322">
    <property type="entry name" value="WD40_repeat_dom_sf"/>
</dbReference>
<accession>F4RCU2</accession>
<dbReference type="GeneID" id="18927368"/>
<dbReference type="Gene3D" id="2.130.10.10">
    <property type="entry name" value="YVTN repeat-like/Quinoprotein amine dehydrogenase"/>
    <property type="match status" value="2"/>
</dbReference>
<dbReference type="InterPro" id="IPR019775">
    <property type="entry name" value="WD40_repeat_CS"/>
</dbReference>
<organism evidence="7">
    <name type="scientific">Melampsora larici-populina (strain 98AG31 / pathotype 3-4-7)</name>
    <name type="common">Poplar leaf rust fungus</name>
    <dbReference type="NCBI Taxonomy" id="747676"/>
    <lineage>
        <taxon>Eukaryota</taxon>
        <taxon>Fungi</taxon>
        <taxon>Dikarya</taxon>
        <taxon>Basidiomycota</taxon>
        <taxon>Pucciniomycotina</taxon>
        <taxon>Pucciniomycetes</taxon>
        <taxon>Pucciniales</taxon>
        <taxon>Melampsoraceae</taxon>
        <taxon>Melampsora</taxon>
    </lineage>
</organism>
<keyword evidence="7" id="KW-1185">Reference proteome</keyword>
<dbReference type="RefSeq" id="XP_007406834.1">
    <property type="nucleotide sequence ID" value="XM_007406772.1"/>
</dbReference>
<dbReference type="STRING" id="747676.F4RCU2"/>
<name>F4RCU2_MELLP</name>
<keyword evidence="3" id="KW-0677">Repeat</keyword>
<dbReference type="PROSITE" id="PS50082">
    <property type="entry name" value="WD_REPEATS_2"/>
    <property type="match status" value="4"/>
</dbReference>
<evidence type="ECO:0000256" key="4">
    <source>
        <dbReference type="PROSITE-ProRule" id="PRU00221"/>
    </source>
</evidence>
<feature type="region of interest" description="Disordered" evidence="5">
    <location>
        <begin position="247"/>
        <end position="271"/>
    </location>
</feature>
<dbReference type="OrthoDB" id="270624at2759"/>
<dbReference type="InterPro" id="IPR020472">
    <property type="entry name" value="WD40_PAC1"/>
</dbReference>
<evidence type="ECO:0000256" key="1">
    <source>
        <dbReference type="ARBA" id="ARBA00022553"/>
    </source>
</evidence>
<evidence type="ECO:0000256" key="3">
    <source>
        <dbReference type="ARBA" id="ARBA00022737"/>
    </source>
</evidence>
<dbReference type="GO" id="GO:0006364">
    <property type="term" value="P:rRNA processing"/>
    <property type="evidence" value="ECO:0007669"/>
    <property type="project" value="EnsemblFungi"/>
</dbReference>
<dbReference type="SMART" id="SM00320">
    <property type="entry name" value="WD40"/>
    <property type="match status" value="4"/>
</dbReference>
<dbReference type="InParanoid" id="F4RCU2"/>
<dbReference type="InterPro" id="IPR044285">
    <property type="entry name" value="PWP1"/>
</dbReference>
<dbReference type="eggNOG" id="KOG0270">
    <property type="taxonomic scope" value="Eukaryota"/>
</dbReference>
<feature type="compositionally biased region" description="Basic and acidic residues" evidence="5">
    <location>
        <begin position="72"/>
        <end position="83"/>
    </location>
</feature>
<reference evidence="7" key="1">
    <citation type="journal article" date="2011" name="Proc. Natl. Acad. Sci. U.S.A.">
        <title>Obligate biotrophy features unraveled by the genomic analysis of rust fungi.</title>
        <authorList>
            <person name="Duplessis S."/>
            <person name="Cuomo C.A."/>
            <person name="Lin Y.-C."/>
            <person name="Aerts A."/>
            <person name="Tisserant E."/>
            <person name="Veneault-Fourrey C."/>
            <person name="Joly D.L."/>
            <person name="Hacquard S."/>
            <person name="Amselem J."/>
            <person name="Cantarel B.L."/>
            <person name="Chiu R."/>
            <person name="Coutinho P.M."/>
            <person name="Feau N."/>
            <person name="Field M."/>
            <person name="Frey P."/>
            <person name="Gelhaye E."/>
            <person name="Goldberg J."/>
            <person name="Grabherr M.G."/>
            <person name="Kodira C.D."/>
            <person name="Kohler A."/>
            <person name="Kuees U."/>
            <person name="Lindquist E.A."/>
            <person name="Lucas S.M."/>
            <person name="Mago R."/>
            <person name="Mauceli E."/>
            <person name="Morin E."/>
            <person name="Murat C."/>
            <person name="Pangilinan J.L."/>
            <person name="Park R."/>
            <person name="Pearson M."/>
            <person name="Quesneville H."/>
            <person name="Rouhier N."/>
            <person name="Sakthikumar S."/>
            <person name="Salamov A.A."/>
            <person name="Schmutz J."/>
            <person name="Selles B."/>
            <person name="Shapiro H."/>
            <person name="Tanguay P."/>
            <person name="Tuskan G.A."/>
            <person name="Henrissat B."/>
            <person name="Van de Peer Y."/>
            <person name="Rouze P."/>
            <person name="Ellis J.G."/>
            <person name="Dodds P.N."/>
            <person name="Schein J.E."/>
            <person name="Zhong S."/>
            <person name="Hamelin R.C."/>
            <person name="Grigoriev I.V."/>
            <person name="Szabo L.J."/>
            <person name="Martin F."/>
        </authorList>
    </citation>
    <scope>NUCLEOTIDE SEQUENCE [LARGE SCALE GENOMIC DNA]</scope>
    <source>
        <strain evidence="7">98AG31 / pathotype 3-4-7</strain>
    </source>
</reference>
<dbReference type="PANTHER" id="PTHR14091">
    <property type="entry name" value="PERIODIC TRYPTOPHAN PROTEIN 1"/>
    <property type="match status" value="1"/>
</dbReference>
<dbReference type="InterPro" id="IPR001680">
    <property type="entry name" value="WD40_rpt"/>
</dbReference>
<feature type="repeat" description="WD" evidence="4">
    <location>
        <begin position="425"/>
        <end position="467"/>
    </location>
</feature>
<dbReference type="HOGENOM" id="CLU_023867_0_1_1"/>
<keyword evidence="2 4" id="KW-0853">WD repeat</keyword>
<dbReference type="Proteomes" id="UP000001072">
    <property type="component" value="Unassembled WGS sequence"/>
</dbReference>
<feature type="compositionally biased region" description="Acidic residues" evidence="5">
    <location>
        <begin position="56"/>
        <end position="71"/>
    </location>
</feature>